<keyword evidence="1" id="KW-0175">Coiled coil</keyword>
<gene>
    <name evidence="2" type="ORF">Lreu23DRAFT_5063</name>
</gene>
<reference evidence="3" key="1">
    <citation type="submission" date="2008-06" db="EMBL/GenBank/DDBJ databases">
        <title>Permanent draft sequence of Lactobacillus reuteri 100-23.</title>
        <authorList>
            <consortium name="US DOE Joint Genome Institute"/>
            <person name="Copeland A."/>
            <person name="Lucas S."/>
            <person name="Lapidus A."/>
            <person name="Barry K."/>
            <person name="Detter J.C."/>
            <person name="Glavina del Rio T."/>
            <person name="Hammon N."/>
            <person name="Israni S."/>
            <person name="Dalin E."/>
            <person name="Tice H."/>
            <person name="Pitluck S."/>
            <person name="Sun H."/>
            <person name="Schmutz J."/>
            <person name="Larimer F."/>
            <person name="Land M."/>
            <person name="Hauser L."/>
            <person name="Walter J."/>
            <person name="Heng N.C.K."/>
            <person name="Tannock G.W."/>
            <person name="Richardson P."/>
        </authorList>
    </citation>
    <scope>NUCLEOTIDE SEQUENCE [LARGE SCALE GENOMIC DNA]</scope>
    <source>
        <strain evidence="3">DSM 17509 / CIP 109821 / 100-23</strain>
    </source>
</reference>
<evidence type="ECO:0000313" key="2">
    <source>
        <dbReference type="EMBL" id="EDX43541.1"/>
    </source>
</evidence>
<dbReference type="RefSeq" id="WP_003665550.1">
    <property type="nucleotide sequence ID" value="NZ_AAPZ02000001.1"/>
</dbReference>
<name>B3XP05_LIMR1</name>
<comment type="caution">
    <text evidence="2">The sequence shown here is derived from an EMBL/GenBank/DDBJ whole genome shotgun (WGS) entry which is preliminary data.</text>
</comment>
<protein>
    <submittedName>
        <fullName evidence="2">Uncharacterized protein</fullName>
    </submittedName>
</protein>
<dbReference type="PATRIC" id="fig|349123.13.peg.2091"/>
<accession>B3XP05</accession>
<organism evidence="2 3">
    <name type="scientific">Limosilactobacillus reuteri subsp. rodentium (strain DSM 17509 / CIP 109821 / 100-23)</name>
    <name type="common">Lactobacillus reuteri</name>
    <dbReference type="NCBI Taxonomy" id="349123"/>
    <lineage>
        <taxon>Bacteria</taxon>
        <taxon>Bacillati</taxon>
        <taxon>Bacillota</taxon>
        <taxon>Bacilli</taxon>
        <taxon>Lactobacillales</taxon>
        <taxon>Lactobacillaceae</taxon>
        <taxon>Limosilactobacillus</taxon>
    </lineage>
</organism>
<evidence type="ECO:0000313" key="3">
    <source>
        <dbReference type="Proteomes" id="UP000003853"/>
    </source>
</evidence>
<proteinExistence type="predicted"/>
<feature type="coiled-coil region" evidence="1">
    <location>
        <begin position="51"/>
        <end position="78"/>
    </location>
</feature>
<dbReference type="AlphaFoldDB" id="B3XP05"/>
<dbReference type="EMBL" id="AAPZ02000001">
    <property type="protein sequence ID" value="EDX43541.1"/>
    <property type="molecule type" value="Genomic_DNA"/>
</dbReference>
<sequence length="169" mass="19747">MNKHGSSVPIRTIRSWFQNSTPVNDARRNKQYPLEDVANILAKHGIPELQEKVLKDKISSLEKEILELQSELKKQVNTKPMISQNNNSNITPAEETLLKSRLLEEFITKKTDYEFCSKRFEQDFHNKSAYDNSITNLFASSSEKSKLKKAAERIENYELTYYFQKKKNK</sequence>
<dbReference type="Proteomes" id="UP000003853">
    <property type="component" value="Unassembled WGS sequence"/>
</dbReference>
<evidence type="ECO:0000256" key="1">
    <source>
        <dbReference type="SAM" id="Coils"/>
    </source>
</evidence>